<evidence type="ECO:0000313" key="2">
    <source>
        <dbReference type="Proteomes" id="UP001564657"/>
    </source>
</evidence>
<dbReference type="Gene3D" id="3.90.1570.10">
    <property type="entry name" value="tt1808, chain A"/>
    <property type="match status" value="1"/>
</dbReference>
<evidence type="ECO:0008006" key="3">
    <source>
        <dbReference type="Google" id="ProtNLM"/>
    </source>
</evidence>
<protein>
    <recommendedName>
        <fullName evidence="3">Restriction endonuclease domain-containing protein</fullName>
    </recommendedName>
</protein>
<dbReference type="EMBL" id="JBGEWD010000006">
    <property type="protein sequence ID" value="MEY8000074.1"/>
    <property type="molecule type" value="Genomic_DNA"/>
</dbReference>
<proteinExistence type="predicted"/>
<dbReference type="RefSeq" id="WP_369703966.1">
    <property type="nucleotide sequence ID" value="NZ_JBGEWD010000006.1"/>
</dbReference>
<dbReference type="InterPro" id="IPR011335">
    <property type="entry name" value="Restrct_endonuc-II-like"/>
</dbReference>
<comment type="caution">
    <text evidence="1">The sequence shown here is derived from an EMBL/GenBank/DDBJ whole genome shotgun (WGS) entry which is preliminary data.</text>
</comment>
<sequence length="61" mass="7160">MNNTAKNKTYTYIDYMNHPEGFRIELMDGNIYDMPPAPSRIHQGIIMELSAIFYNYIKSNI</sequence>
<keyword evidence="2" id="KW-1185">Reference proteome</keyword>
<dbReference type="Proteomes" id="UP001564657">
    <property type="component" value="Unassembled WGS sequence"/>
</dbReference>
<name>A0ABV4BMT7_9CLOT</name>
<dbReference type="SUPFAM" id="SSF52980">
    <property type="entry name" value="Restriction endonuclease-like"/>
    <property type="match status" value="1"/>
</dbReference>
<gene>
    <name evidence="1" type="ORF">AB8U03_07660</name>
</gene>
<dbReference type="InterPro" id="IPR012296">
    <property type="entry name" value="Nuclease_put_TT1808"/>
</dbReference>
<accession>A0ABV4BMT7</accession>
<evidence type="ECO:0000313" key="1">
    <source>
        <dbReference type="EMBL" id="MEY8000074.1"/>
    </source>
</evidence>
<organism evidence="1 2">
    <name type="scientific">Clostridium moutaii</name>
    <dbReference type="NCBI Taxonomy" id="3240932"/>
    <lineage>
        <taxon>Bacteria</taxon>
        <taxon>Bacillati</taxon>
        <taxon>Bacillota</taxon>
        <taxon>Clostridia</taxon>
        <taxon>Eubacteriales</taxon>
        <taxon>Clostridiaceae</taxon>
        <taxon>Clostridium</taxon>
    </lineage>
</organism>
<reference evidence="1 2" key="1">
    <citation type="submission" date="2024-08" db="EMBL/GenBank/DDBJ databases">
        <title>Clostridium lapicellarii sp. nov., and Clostridium renhuaiense sp. nov., two species isolated from the mud in a fermentation cellar used for producing sauce-flavour Chinese liquors.</title>
        <authorList>
            <person name="Yang F."/>
            <person name="Wang H."/>
            <person name="Chen L.Q."/>
            <person name="Zhou N."/>
            <person name="Lu J.J."/>
            <person name="Pu X.X."/>
            <person name="Wan B."/>
            <person name="Wang L."/>
            <person name="Liu S.J."/>
        </authorList>
    </citation>
    <scope>NUCLEOTIDE SEQUENCE [LARGE SCALE GENOMIC DNA]</scope>
    <source>
        <strain evidence="1 2">MT-5</strain>
    </source>
</reference>